<reference evidence="1" key="1">
    <citation type="submission" date="2022-11" db="EMBL/GenBank/DDBJ databases">
        <title>Complete genome sequence of Methanogenium organophilum DSM 3596.</title>
        <authorList>
            <person name="Chen S.-C."/>
            <person name="Lai S.-J."/>
            <person name="You Y.-T."/>
        </authorList>
    </citation>
    <scope>NUCLEOTIDE SEQUENCE</scope>
    <source>
        <strain evidence="1">DSM 3596</strain>
    </source>
</reference>
<dbReference type="KEGG" id="mou:OU421_08885"/>
<keyword evidence="2" id="KW-1185">Reference proteome</keyword>
<sequence length="210" mass="23920">MVIPVDGIRSIHNAFRKDMANIDTAALDLARGKGSAMDTFKRLEFYMEVLDWHAKGEEAGIFPALEKVAPDVAWAYERDHRGLDEASGKLIRSSSAGDYLETARASAALRFHLKIHLAKEDAHLYRIFAERVPMPEQMEAMGVMSSHVPQDRFLDVVAWWMPLVGLEDRENIVRIWQMVLPIPVFEKVREVVHTVTGDEWVELTRRIPGL</sequence>
<dbReference type="EMBL" id="CP113361">
    <property type="protein sequence ID" value="WAI00543.1"/>
    <property type="molecule type" value="Genomic_DNA"/>
</dbReference>
<name>A0A9X9S2C7_METOG</name>
<gene>
    <name evidence="1" type="ORF">OU421_08885</name>
</gene>
<dbReference type="RefSeq" id="WP_268185745.1">
    <property type="nucleotide sequence ID" value="NZ_CP113361.1"/>
</dbReference>
<protein>
    <submittedName>
        <fullName evidence="1">Hemerythrin domain-containing protein</fullName>
    </submittedName>
</protein>
<evidence type="ECO:0000313" key="1">
    <source>
        <dbReference type="EMBL" id="WAI00543.1"/>
    </source>
</evidence>
<evidence type="ECO:0000313" key="2">
    <source>
        <dbReference type="Proteomes" id="UP001163096"/>
    </source>
</evidence>
<organism evidence="1 2">
    <name type="scientific">Methanogenium organophilum</name>
    <dbReference type="NCBI Taxonomy" id="2199"/>
    <lineage>
        <taxon>Archaea</taxon>
        <taxon>Methanobacteriati</taxon>
        <taxon>Methanobacteriota</taxon>
        <taxon>Stenosarchaea group</taxon>
        <taxon>Methanomicrobia</taxon>
        <taxon>Methanomicrobiales</taxon>
        <taxon>Methanomicrobiaceae</taxon>
        <taxon>Methanogenium</taxon>
    </lineage>
</organism>
<dbReference type="CDD" id="cd12108">
    <property type="entry name" value="Hr-like"/>
    <property type="match status" value="1"/>
</dbReference>
<accession>A0A9X9S2C7</accession>
<proteinExistence type="predicted"/>
<dbReference type="AlphaFoldDB" id="A0A9X9S2C7"/>
<dbReference type="Gene3D" id="1.20.120.520">
    <property type="entry name" value="nmb1532 protein domain like"/>
    <property type="match status" value="1"/>
</dbReference>
<dbReference type="Proteomes" id="UP001163096">
    <property type="component" value="Chromosome"/>
</dbReference>
<dbReference type="GeneID" id="76835213"/>